<dbReference type="Proteomes" id="UP000639419">
    <property type="component" value="Unassembled WGS sequence"/>
</dbReference>
<name>A0ABX2KYW4_9PROT</name>
<sequence>MATMELTPVWSLRPGDRIERKALQETYGGRTQGGIGPSKASPNVLIFSDPIAGEQHGYVDGWMPDGCFHYTGEGQRGDQQMKSGNASILRHQVEGRALRVFQGARGTVTYLGEFEVDADRPYYITDAPETGGGPLRAVIVFRLRPKDIAPAPASMKLAGLGPAPCEEVPVEEQWTEKAFVDPAREPYEMERREAKLVLALRDYLRSQGHSVVRLKLLPEGEAKPILTDLYDKTANLLVEAKGTTERGAVRMALGQLADYRRFLDAPKCAILLPAEPRLDLKRLAAAEAVTLIWPTGTGFHFERAPTTAQASGVEMVVA</sequence>
<keyword evidence="2" id="KW-0378">Hydrolase</keyword>
<evidence type="ECO:0000313" key="2">
    <source>
        <dbReference type="EMBL" id="NUB18733.1"/>
    </source>
</evidence>
<keyword evidence="2" id="KW-0540">Nuclease</keyword>
<proteinExistence type="predicted"/>
<gene>
    <name evidence="2" type="ORF">GBZ26_05805</name>
</gene>
<organism evidence="2 3">
    <name type="scientific">Azospirillum formosense</name>
    <dbReference type="NCBI Taxonomy" id="861533"/>
    <lineage>
        <taxon>Bacteria</taxon>
        <taxon>Pseudomonadati</taxon>
        <taxon>Pseudomonadota</taxon>
        <taxon>Alphaproteobacteria</taxon>
        <taxon>Rhodospirillales</taxon>
        <taxon>Azospirillaceae</taxon>
        <taxon>Azospirillum</taxon>
    </lineage>
</organism>
<evidence type="ECO:0000259" key="1">
    <source>
        <dbReference type="Pfam" id="PF26348"/>
    </source>
</evidence>
<dbReference type="InterPro" id="IPR058712">
    <property type="entry name" value="SRA_ScoMcrA"/>
</dbReference>
<dbReference type="GO" id="GO:0004519">
    <property type="term" value="F:endonuclease activity"/>
    <property type="evidence" value="ECO:0007669"/>
    <property type="project" value="UniProtKB-KW"/>
</dbReference>
<keyword evidence="2" id="KW-0255">Endonuclease</keyword>
<dbReference type="EMBL" id="WHOR01000026">
    <property type="protein sequence ID" value="NUB18733.1"/>
    <property type="molecule type" value="Genomic_DNA"/>
</dbReference>
<keyword evidence="3" id="KW-1185">Reference proteome</keyword>
<dbReference type="Pfam" id="PF26348">
    <property type="entry name" value="SRA_ScoMcrA"/>
    <property type="match status" value="1"/>
</dbReference>
<feature type="domain" description="ScoMcrA-like SRA" evidence="1">
    <location>
        <begin position="15"/>
        <end position="145"/>
    </location>
</feature>
<comment type="caution">
    <text evidence="2">The sequence shown here is derived from an EMBL/GenBank/DDBJ whole genome shotgun (WGS) entry which is preliminary data.</text>
</comment>
<protein>
    <submittedName>
        <fullName evidence="2">Restriction endonuclease</fullName>
    </submittedName>
</protein>
<evidence type="ECO:0000313" key="3">
    <source>
        <dbReference type="Proteomes" id="UP000639419"/>
    </source>
</evidence>
<reference evidence="2 3" key="1">
    <citation type="submission" date="2019-10" db="EMBL/GenBank/DDBJ databases">
        <title>Genome sequence of Azospirillum formosense CC-Nfb-7.</title>
        <authorList>
            <person name="Ambrosini A."/>
            <person name="Sant'Anna F.H."/>
            <person name="Cassan F.D."/>
            <person name="Souza E.M."/>
            <person name="Passaglia L.M.P."/>
        </authorList>
    </citation>
    <scope>NUCLEOTIDE SEQUENCE [LARGE SCALE GENOMIC DNA]</scope>
    <source>
        <strain evidence="2 3">CC-NFb-7</strain>
    </source>
</reference>
<accession>A0ABX2KYW4</accession>
<dbReference type="RefSeq" id="WP_174438014.1">
    <property type="nucleotide sequence ID" value="NZ_BAABCC010000002.1"/>
</dbReference>